<evidence type="ECO:0008006" key="3">
    <source>
        <dbReference type="Google" id="ProtNLM"/>
    </source>
</evidence>
<gene>
    <name evidence="1" type="ORF">RM445_30075</name>
</gene>
<organism evidence="1 2">
    <name type="scientific">Pseudonocardia charpentierae</name>
    <dbReference type="NCBI Taxonomy" id="3075545"/>
    <lineage>
        <taxon>Bacteria</taxon>
        <taxon>Bacillati</taxon>
        <taxon>Actinomycetota</taxon>
        <taxon>Actinomycetes</taxon>
        <taxon>Pseudonocardiales</taxon>
        <taxon>Pseudonocardiaceae</taxon>
        <taxon>Pseudonocardia</taxon>
    </lineage>
</organism>
<evidence type="ECO:0000313" key="2">
    <source>
        <dbReference type="Proteomes" id="UP001183202"/>
    </source>
</evidence>
<evidence type="ECO:0000313" key="1">
    <source>
        <dbReference type="EMBL" id="MDT0353745.1"/>
    </source>
</evidence>
<dbReference type="Proteomes" id="UP001183202">
    <property type="component" value="Unassembled WGS sequence"/>
</dbReference>
<comment type="caution">
    <text evidence="1">The sequence shown here is derived from an EMBL/GenBank/DDBJ whole genome shotgun (WGS) entry which is preliminary data.</text>
</comment>
<accession>A0ABU2NIE7</accession>
<protein>
    <recommendedName>
        <fullName evidence="3">MarR family transcriptional regulator</fullName>
    </recommendedName>
</protein>
<sequence>MDDPSRSNTPASTPDPQREWHALLSGFGAMTDALGADPEETRGALIRFGVSPHLVHAVYVAYRAGERWPR</sequence>
<name>A0ABU2NIE7_9PSEU</name>
<keyword evidence="2" id="KW-1185">Reference proteome</keyword>
<proteinExistence type="predicted"/>
<dbReference type="EMBL" id="JAVREJ010000042">
    <property type="protein sequence ID" value="MDT0353745.1"/>
    <property type="molecule type" value="Genomic_DNA"/>
</dbReference>
<reference evidence="2" key="1">
    <citation type="submission" date="2023-07" db="EMBL/GenBank/DDBJ databases">
        <title>30 novel species of actinomycetes from the DSMZ collection.</title>
        <authorList>
            <person name="Nouioui I."/>
        </authorList>
    </citation>
    <scope>NUCLEOTIDE SEQUENCE [LARGE SCALE GENOMIC DNA]</scope>
    <source>
        <strain evidence="2">DSM 45834</strain>
    </source>
</reference>
<dbReference type="RefSeq" id="WP_311560255.1">
    <property type="nucleotide sequence ID" value="NZ_JAVREJ010000042.1"/>
</dbReference>